<comment type="caution">
    <text evidence="2">The sequence shown here is derived from an EMBL/GenBank/DDBJ whole genome shotgun (WGS) entry which is preliminary data.</text>
</comment>
<feature type="compositionally biased region" description="Acidic residues" evidence="1">
    <location>
        <begin position="167"/>
        <end position="199"/>
    </location>
</feature>
<evidence type="ECO:0000256" key="1">
    <source>
        <dbReference type="SAM" id="MobiDB-lite"/>
    </source>
</evidence>
<gene>
    <name evidence="2" type="ORF">Tci_019439</name>
</gene>
<proteinExistence type="predicted"/>
<accession>A0A6L2KDE2</accession>
<organism evidence="2">
    <name type="scientific">Tanacetum cinerariifolium</name>
    <name type="common">Dalmatian daisy</name>
    <name type="synonym">Chrysanthemum cinerariifolium</name>
    <dbReference type="NCBI Taxonomy" id="118510"/>
    <lineage>
        <taxon>Eukaryota</taxon>
        <taxon>Viridiplantae</taxon>
        <taxon>Streptophyta</taxon>
        <taxon>Embryophyta</taxon>
        <taxon>Tracheophyta</taxon>
        <taxon>Spermatophyta</taxon>
        <taxon>Magnoliopsida</taxon>
        <taxon>eudicotyledons</taxon>
        <taxon>Gunneridae</taxon>
        <taxon>Pentapetalae</taxon>
        <taxon>asterids</taxon>
        <taxon>campanulids</taxon>
        <taxon>Asterales</taxon>
        <taxon>Asteraceae</taxon>
        <taxon>Asteroideae</taxon>
        <taxon>Anthemideae</taxon>
        <taxon>Anthemidinae</taxon>
        <taxon>Tanacetum</taxon>
    </lineage>
</organism>
<feature type="region of interest" description="Disordered" evidence="1">
    <location>
        <begin position="559"/>
        <end position="590"/>
    </location>
</feature>
<feature type="compositionally biased region" description="Low complexity" evidence="1">
    <location>
        <begin position="571"/>
        <end position="581"/>
    </location>
</feature>
<dbReference type="EMBL" id="BKCJ010002274">
    <property type="protein sequence ID" value="GEU47461.1"/>
    <property type="molecule type" value="Genomic_DNA"/>
</dbReference>
<feature type="region of interest" description="Disordered" evidence="1">
    <location>
        <begin position="142"/>
        <end position="209"/>
    </location>
</feature>
<sequence>MKGVFTLTFPITRKCVSTIITTTNTNPFGLPVPPNAPHDQVVQELDKILEISTMIDSRLENIDHDLIDVSPPASPEQLLHIFLDPPEYLEINDIMSDVESVDTPFVSPFLDSDDDELFTIYGTCLHENGTFTYDHATAVSPTVDSPGYVLKSDSEEDRVDYPADGGNDGDDEDESFYDDEDDDDVDIEEDEDEDEEEEEHPTPADFTAVALPVVDHAPSAEGTESFKTDESVTTPPPHPTYRVTARMSIRPQPPISFPSDIEISRLMALLTPPPSPLSPWSSTLPHKPSPPLLLPLPLPISPTYPDTTTLTHTTVYSPPLLPPSTDPRVDVHEGEPSTDETELGQSVTDLVATMRRDIDKIYTSTTYLGASTAFKDHGVAGGRPQEIGIVHKGTKIADETSDPDDRKMAPKRTTRANPATTTNTTTTTVIDAQLKALIEQGVNVTLAARDVDRNTNGNDSHVSRTGMEGVVELTQWFEKMEIVFRISNCSLENQIKFSTCSLLGSALTMSPEESDKIERYVGGLPDMIHGSVVASKPKTMQEAIEIDTKLMDKKIRTFTERQTETKRKQGDNQQQQQQNKRQNTRKAYTA</sequence>
<feature type="compositionally biased region" description="Basic and acidic residues" evidence="1">
    <location>
        <begin position="397"/>
        <end position="408"/>
    </location>
</feature>
<feature type="region of interest" description="Disordered" evidence="1">
    <location>
        <begin position="397"/>
        <end position="422"/>
    </location>
</feature>
<reference evidence="2" key="1">
    <citation type="journal article" date="2019" name="Sci. Rep.">
        <title>Draft genome of Tanacetum cinerariifolium, the natural source of mosquito coil.</title>
        <authorList>
            <person name="Yamashiro T."/>
            <person name="Shiraishi A."/>
            <person name="Satake H."/>
            <person name="Nakayama K."/>
        </authorList>
    </citation>
    <scope>NUCLEOTIDE SEQUENCE</scope>
</reference>
<feature type="compositionally biased region" description="Basic and acidic residues" evidence="1">
    <location>
        <begin position="559"/>
        <end position="570"/>
    </location>
</feature>
<evidence type="ECO:0008006" key="3">
    <source>
        <dbReference type="Google" id="ProtNLM"/>
    </source>
</evidence>
<evidence type="ECO:0000313" key="2">
    <source>
        <dbReference type="EMBL" id="GEU47461.1"/>
    </source>
</evidence>
<protein>
    <recommendedName>
        <fullName evidence="3">Reverse transcriptase domain-containing protein</fullName>
    </recommendedName>
</protein>
<dbReference type="AlphaFoldDB" id="A0A6L2KDE2"/>
<feature type="region of interest" description="Disordered" evidence="1">
    <location>
        <begin position="316"/>
        <end position="343"/>
    </location>
</feature>
<name>A0A6L2KDE2_TANCI</name>